<evidence type="ECO:0000313" key="9">
    <source>
        <dbReference type="EMBL" id="KKK53418.1"/>
    </source>
</evidence>
<evidence type="ECO:0000256" key="7">
    <source>
        <dbReference type="SAM" id="Phobius"/>
    </source>
</evidence>
<dbReference type="InterPro" id="IPR000515">
    <property type="entry name" value="MetI-like"/>
</dbReference>
<dbReference type="GO" id="GO:0005886">
    <property type="term" value="C:plasma membrane"/>
    <property type="evidence" value="ECO:0007669"/>
    <property type="project" value="UniProtKB-SubCell"/>
</dbReference>
<evidence type="ECO:0000256" key="6">
    <source>
        <dbReference type="ARBA" id="ARBA00023136"/>
    </source>
</evidence>
<feature type="transmembrane region" description="Helical" evidence="7">
    <location>
        <begin position="74"/>
        <end position="93"/>
    </location>
</feature>
<reference evidence="9" key="1">
    <citation type="journal article" date="2015" name="Nature">
        <title>Complex archaea that bridge the gap between prokaryotes and eukaryotes.</title>
        <authorList>
            <person name="Spang A."/>
            <person name="Saw J.H."/>
            <person name="Jorgensen S.L."/>
            <person name="Zaremba-Niedzwiedzka K."/>
            <person name="Martijn J."/>
            <person name="Lind A.E."/>
            <person name="van Eijk R."/>
            <person name="Schleper C."/>
            <person name="Guy L."/>
            <person name="Ettema T.J."/>
        </authorList>
    </citation>
    <scope>NUCLEOTIDE SEQUENCE</scope>
</reference>
<dbReference type="InterPro" id="IPR025966">
    <property type="entry name" value="OppC_N"/>
</dbReference>
<sequence length="299" mass="33591">MAERSFSERAFLFKRFVREQREVFRGERLSIAGLVIVGMFVILAFIGPYIAPYAPFEATVNEWGMVPKDKTPSAAHWFGLTRFGYDIFSQAIISARTAVVVGLVSAVMVVFVGANLGLIAGYYGGWIDETIMRVTDIAYGIPFLPMAIVLMTLLGRGVSNIIIVIVALFWRTTSRVIRAQVLSIKERPFIYAARVAGASDLRIIYRHIAPNVLPMTFLYIAFAVGWAVIAETSISFLGFGDPDVISWGQMIHHVFAGQMFREAWWWYLPPGFCIVLLVMSTFWIGLAYEKVINPRLKVE</sequence>
<dbReference type="AlphaFoldDB" id="A0A0F8W9Z3"/>
<dbReference type="EMBL" id="LAZR01066516">
    <property type="protein sequence ID" value="KKK53418.1"/>
    <property type="molecule type" value="Genomic_DNA"/>
</dbReference>
<evidence type="ECO:0000256" key="4">
    <source>
        <dbReference type="ARBA" id="ARBA00022692"/>
    </source>
</evidence>
<evidence type="ECO:0000256" key="1">
    <source>
        <dbReference type="ARBA" id="ARBA00004651"/>
    </source>
</evidence>
<comment type="caution">
    <text evidence="9">The sequence shown here is derived from an EMBL/GenBank/DDBJ whole genome shotgun (WGS) entry which is preliminary data.</text>
</comment>
<keyword evidence="2" id="KW-0813">Transport</keyword>
<feature type="transmembrane region" description="Helical" evidence="7">
    <location>
        <begin position="264"/>
        <end position="288"/>
    </location>
</feature>
<dbReference type="Pfam" id="PF00528">
    <property type="entry name" value="BPD_transp_1"/>
    <property type="match status" value="1"/>
</dbReference>
<feature type="transmembrane region" description="Helical" evidence="7">
    <location>
        <begin position="31"/>
        <end position="54"/>
    </location>
</feature>
<organism evidence="9">
    <name type="scientific">marine sediment metagenome</name>
    <dbReference type="NCBI Taxonomy" id="412755"/>
    <lineage>
        <taxon>unclassified sequences</taxon>
        <taxon>metagenomes</taxon>
        <taxon>ecological metagenomes</taxon>
    </lineage>
</organism>
<keyword evidence="4 7" id="KW-0812">Transmembrane</keyword>
<dbReference type="SUPFAM" id="SSF161098">
    <property type="entry name" value="MetI-like"/>
    <property type="match status" value="1"/>
</dbReference>
<feature type="transmembrane region" description="Helical" evidence="7">
    <location>
        <begin position="212"/>
        <end position="229"/>
    </location>
</feature>
<feature type="domain" description="ABC transmembrane type-1" evidence="8">
    <location>
        <begin position="95"/>
        <end position="285"/>
    </location>
</feature>
<keyword evidence="6 7" id="KW-0472">Membrane</keyword>
<gene>
    <name evidence="9" type="ORF">LCGC14_3094990</name>
</gene>
<comment type="subcellular location">
    <subcellularLocation>
        <location evidence="1">Cell membrane</location>
        <topology evidence="1">Multi-pass membrane protein</topology>
    </subcellularLocation>
</comment>
<dbReference type="InterPro" id="IPR035906">
    <property type="entry name" value="MetI-like_sf"/>
</dbReference>
<evidence type="ECO:0000256" key="2">
    <source>
        <dbReference type="ARBA" id="ARBA00022448"/>
    </source>
</evidence>
<dbReference type="GO" id="GO:0055085">
    <property type="term" value="P:transmembrane transport"/>
    <property type="evidence" value="ECO:0007669"/>
    <property type="project" value="InterPro"/>
</dbReference>
<keyword evidence="5 7" id="KW-1133">Transmembrane helix</keyword>
<name>A0A0F8W9Z3_9ZZZZ</name>
<evidence type="ECO:0000259" key="8">
    <source>
        <dbReference type="PROSITE" id="PS50928"/>
    </source>
</evidence>
<dbReference type="PANTHER" id="PTHR43386">
    <property type="entry name" value="OLIGOPEPTIDE TRANSPORT SYSTEM PERMEASE PROTEIN APPC"/>
    <property type="match status" value="1"/>
</dbReference>
<evidence type="ECO:0000256" key="3">
    <source>
        <dbReference type="ARBA" id="ARBA00022475"/>
    </source>
</evidence>
<feature type="transmembrane region" description="Helical" evidence="7">
    <location>
        <begin position="143"/>
        <end position="170"/>
    </location>
</feature>
<accession>A0A0F8W9Z3</accession>
<dbReference type="PANTHER" id="PTHR43386:SF1">
    <property type="entry name" value="D,D-DIPEPTIDE TRANSPORT SYSTEM PERMEASE PROTEIN DDPC-RELATED"/>
    <property type="match status" value="1"/>
</dbReference>
<dbReference type="Gene3D" id="1.10.3720.10">
    <property type="entry name" value="MetI-like"/>
    <property type="match status" value="1"/>
</dbReference>
<dbReference type="CDD" id="cd06261">
    <property type="entry name" value="TM_PBP2"/>
    <property type="match status" value="1"/>
</dbReference>
<dbReference type="InterPro" id="IPR050366">
    <property type="entry name" value="BP-dependent_transpt_permease"/>
</dbReference>
<dbReference type="Pfam" id="PF12911">
    <property type="entry name" value="OppC_N"/>
    <property type="match status" value="1"/>
</dbReference>
<keyword evidence="3" id="KW-1003">Cell membrane</keyword>
<proteinExistence type="predicted"/>
<protein>
    <recommendedName>
        <fullName evidence="8">ABC transmembrane type-1 domain-containing protein</fullName>
    </recommendedName>
</protein>
<feature type="transmembrane region" description="Helical" evidence="7">
    <location>
        <begin position="100"/>
        <end position="123"/>
    </location>
</feature>
<evidence type="ECO:0000256" key="5">
    <source>
        <dbReference type="ARBA" id="ARBA00022989"/>
    </source>
</evidence>
<dbReference type="PROSITE" id="PS50928">
    <property type="entry name" value="ABC_TM1"/>
    <property type="match status" value="1"/>
</dbReference>